<comment type="similarity">
    <text evidence="1 4">Belongs to the glycerate kinase type-1 family.</text>
</comment>
<dbReference type="PIRSF" id="PIRSF006078">
    <property type="entry name" value="GlxK"/>
    <property type="match status" value="1"/>
</dbReference>
<dbReference type="InterPro" id="IPR036129">
    <property type="entry name" value="Glycerate_kinase_sf"/>
</dbReference>
<dbReference type="InterPro" id="IPR004381">
    <property type="entry name" value="Glycerate_kinase"/>
</dbReference>
<gene>
    <name evidence="5" type="ORF">ASU35_16675</name>
</gene>
<dbReference type="OrthoDB" id="9774290at2"/>
<name>A0A0V8QIQ4_9FIRM</name>
<dbReference type="Proteomes" id="UP000054874">
    <property type="component" value="Unassembled WGS sequence"/>
</dbReference>
<dbReference type="PANTHER" id="PTHR21599">
    <property type="entry name" value="GLYCERATE KINASE"/>
    <property type="match status" value="1"/>
</dbReference>
<evidence type="ECO:0000256" key="4">
    <source>
        <dbReference type="PIRNR" id="PIRNR006078"/>
    </source>
</evidence>
<organism evidence="5 6">
    <name type="scientific">Acetivibrio ethanolgignens</name>
    <dbReference type="NCBI Taxonomy" id="290052"/>
    <lineage>
        <taxon>Bacteria</taxon>
        <taxon>Bacillati</taxon>
        <taxon>Bacillota</taxon>
        <taxon>Clostridia</taxon>
        <taxon>Eubacteriales</taxon>
        <taxon>Oscillospiraceae</taxon>
        <taxon>Acetivibrio</taxon>
    </lineage>
</organism>
<evidence type="ECO:0000313" key="6">
    <source>
        <dbReference type="Proteomes" id="UP000054874"/>
    </source>
</evidence>
<accession>A0A0V8QIQ4</accession>
<keyword evidence="6" id="KW-1185">Reference proteome</keyword>
<evidence type="ECO:0000256" key="1">
    <source>
        <dbReference type="ARBA" id="ARBA00006284"/>
    </source>
</evidence>
<dbReference type="STRING" id="290052.ASU35_16675"/>
<reference evidence="5 6" key="1">
    <citation type="submission" date="2015-11" db="EMBL/GenBank/DDBJ databases">
        <title>Butyribacter intestini gen. nov., sp. nov., a butyric acid-producing bacterium of the family Lachnospiraceae isolated from the human faeces.</title>
        <authorList>
            <person name="Zou Y."/>
            <person name="Xue W."/>
            <person name="Luo G."/>
            <person name="Lv M."/>
        </authorList>
    </citation>
    <scope>NUCLEOTIDE SEQUENCE [LARGE SCALE GENOMIC DNA]</scope>
    <source>
        <strain evidence="5 6">ACET-33324</strain>
    </source>
</reference>
<dbReference type="Pfam" id="PF02595">
    <property type="entry name" value="Gly_kinase"/>
    <property type="match status" value="1"/>
</dbReference>
<keyword evidence="3 4" id="KW-0418">Kinase</keyword>
<dbReference type="EMBL" id="LNAM01000005">
    <property type="protein sequence ID" value="KSV60491.1"/>
    <property type="molecule type" value="Genomic_DNA"/>
</dbReference>
<dbReference type="AlphaFoldDB" id="A0A0V8QIQ4"/>
<evidence type="ECO:0000256" key="2">
    <source>
        <dbReference type="ARBA" id="ARBA00022679"/>
    </source>
</evidence>
<dbReference type="PANTHER" id="PTHR21599:SF0">
    <property type="entry name" value="GLYCERATE KINASE"/>
    <property type="match status" value="1"/>
</dbReference>
<dbReference type="GO" id="GO:0008887">
    <property type="term" value="F:glycerate kinase activity"/>
    <property type="evidence" value="ECO:0007669"/>
    <property type="project" value="UniProtKB-UniRule"/>
</dbReference>
<evidence type="ECO:0000256" key="3">
    <source>
        <dbReference type="ARBA" id="ARBA00022777"/>
    </source>
</evidence>
<dbReference type="Gene3D" id="3.40.50.10350">
    <property type="entry name" value="Glycerate kinase, domain 1"/>
    <property type="match status" value="1"/>
</dbReference>
<dbReference type="Gene3D" id="3.90.1510.10">
    <property type="entry name" value="Glycerate kinase, domain 2"/>
    <property type="match status" value="1"/>
</dbReference>
<protein>
    <submittedName>
        <fullName evidence="5">Glycerate kinase</fullName>
    </submittedName>
</protein>
<dbReference type="NCBIfam" id="TIGR00045">
    <property type="entry name" value="glycerate kinase"/>
    <property type="match status" value="1"/>
</dbReference>
<dbReference type="InterPro" id="IPR018193">
    <property type="entry name" value="Glyc_kinase_flavodox-like_fold"/>
</dbReference>
<proteinExistence type="inferred from homology"/>
<dbReference type="InterPro" id="IPR018197">
    <property type="entry name" value="Glycerate_kinase_RE-like"/>
</dbReference>
<evidence type="ECO:0000313" key="5">
    <source>
        <dbReference type="EMBL" id="KSV60491.1"/>
    </source>
</evidence>
<comment type="caution">
    <text evidence="5">The sequence shown here is derived from an EMBL/GenBank/DDBJ whole genome shotgun (WGS) entry which is preliminary data.</text>
</comment>
<dbReference type="SUPFAM" id="SSF110738">
    <property type="entry name" value="Glycerate kinase I"/>
    <property type="match status" value="1"/>
</dbReference>
<dbReference type="GO" id="GO:0031388">
    <property type="term" value="P:organic acid phosphorylation"/>
    <property type="evidence" value="ECO:0007669"/>
    <property type="project" value="UniProtKB-UniRule"/>
</dbReference>
<dbReference type="RefSeq" id="WP_058351325.1">
    <property type="nucleotide sequence ID" value="NZ_CABMMD010000005.1"/>
</dbReference>
<sequence length="379" mass="39181">MKVVVAIDSLKGSLSSMEAGRAIEEGVKKAVKDAEVIVKPLADGGEGTTDALIEGLKGERIDIQVTGPLGETVAAYYGFLPETKTAILEMAAAAGITLLPAGVKDPLRASTYGVGQMIRDAVKRGARDFIIGIGGSATNDGGIGMLKALGYEFLDKAGKAVGEGAAALGSVVKVTDEGVMPELKECHFRVACDVTNPLCGENGATYIYGPQKGVSEEMKKELDMAMKSYAKACAEYAGTDYSEYPGSGAAGGLGFALMTFLPAELKSGIDLILDAVGLEECLSDADYVITGEGRLDHQTAMGKAPAGVARLAKKHGATVVALAGALTKDAGVCNDAGIDGFFCILTAVTSLEEAMKKETAAYNMTLTAEQLFRLLGAKK</sequence>
<keyword evidence="2 4" id="KW-0808">Transferase</keyword>